<organism evidence="4 5">
    <name type="scientific">Phototrophicus methaneseepsis</name>
    <dbReference type="NCBI Taxonomy" id="2710758"/>
    <lineage>
        <taxon>Bacteria</taxon>
        <taxon>Bacillati</taxon>
        <taxon>Chloroflexota</taxon>
        <taxon>Candidatus Thermofontia</taxon>
        <taxon>Phototrophicales</taxon>
        <taxon>Phototrophicaceae</taxon>
        <taxon>Phototrophicus</taxon>
    </lineage>
</organism>
<dbReference type="PROSITE" id="PS50110">
    <property type="entry name" value="RESPONSE_REGULATORY"/>
    <property type="match status" value="1"/>
</dbReference>
<sequence length="398" mass="44888">MSTKETEVSDAVFDVVKEILKHLYDYAYLENSDLIQRLKEEIPLESDIRYVHDQVIRAIESLNPGPQTSFHSPHARTYNLLQLHYVEKMLIQDTADELSLSIRQAHRDLRNGEVAIAKMLVKFLSSDHTTDKSTIHTASSVEEEFTNLDSELELTNVFKLIAGACKAVDQLITKHATQVDISSVERTRLVSTNPIVARQILISILARLILHVEDNDIIIIVTETVQEIIINFCYTPKNLDAPYCEIDTTVQNLINILHWDLSQTLDSDGTWKISLHMPSLSTMILIIDDNQALVNLLSRYLSVHNIMAYGISDPHHALEFARTNPPSAIILDVMMPEMDGWELLQNIKNISELAHIPIIICSVLNEPALAFSLGASLFIQKPINQNVVTSALKELQII</sequence>
<dbReference type="SUPFAM" id="SSF52172">
    <property type="entry name" value="CheY-like"/>
    <property type="match status" value="1"/>
</dbReference>
<dbReference type="InterPro" id="IPR001789">
    <property type="entry name" value="Sig_transdc_resp-reg_receiver"/>
</dbReference>
<dbReference type="Gene3D" id="3.40.50.2300">
    <property type="match status" value="1"/>
</dbReference>
<reference evidence="4 5" key="1">
    <citation type="submission" date="2020-02" db="EMBL/GenBank/DDBJ databases">
        <authorList>
            <person name="Zheng R.K."/>
            <person name="Sun C.M."/>
        </authorList>
    </citation>
    <scope>NUCLEOTIDE SEQUENCE [LARGE SCALE GENOMIC DNA]</scope>
    <source>
        <strain evidence="5">rifampicinis</strain>
    </source>
</reference>
<dbReference type="Pfam" id="PF00072">
    <property type="entry name" value="Response_reg"/>
    <property type="match status" value="1"/>
</dbReference>
<dbReference type="Proteomes" id="UP000594468">
    <property type="component" value="Chromosome"/>
</dbReference>
<dbReference type="KEGG" id="pmet:G4Y79_04605"/>
<dbReference type="GO" id="GO:0000160">
    <property type="term" value="P:phosphorelay signal transduction system"/>
    <property type="evidence" value="ECO:0007669"/>
    <property type="project" value="InterPro"/>
</dbReference>
<feature type="modified residue" description="4-aspartylphosphate" evidence="2">
    <location>
        <position position="332"/>
    </location>
</feature>
<gene>
    <name evidence="4" type="ORF">G4Y79_04605</name>
</gene>
<dbReference type="PANTHER" id="PTHR44591">
    <property type="entry name" value="STRESS RESPONSE REGULATOR PROTEIN 1"/>
    <property type="match status" value="1"/>
</dbReference>
<accession>A0A7S8IG66</accession>
<evidence type="ECO:0000259" key="3">
    <source>
        <dbReference type="PROSITE" id="PS50110"/>
    </source>
</evidence>
<dbReference type="RefSeq" id="WP_195171732.1">
    <property type="nucleotide sequence ID" value="NZ_CP062983.1"/>
</dbReference>
<dbReference type="AlphaFoldDB" id="A0A7S8IG66"/>
<feature type="domain" description="Response regulatory" evidence="3">
    <location>
        <begin position="283"/>
        <end position="396"/>
    </location>
</feature>
<protein>
    <submittedName>
        <fullName evidence="4">Response regulator</fullName>
    </submittedName>
</protein>
<dbReference type="SMART" id="SM00448">
    <property type="entry name" value="REC"/>
    <property type="match status" value="1"/>
</dbReference>
<evidence type="ECO:0000256" key="2">
    <source>
        <dbReference type="PROSITE-ProRule" id="PRU00169"/>
    </source>
</evidence>
<dbReference type="EMBL" id="CP062983">
    <property type="protein sequence ID" value="QPC83668.1"/>
    <property type="molecule type" value="Genomic_DNA"/>
</dbReference>
<keyword evidence="5" id="KW-1185">Reference proteome</keyword>
<evidence type="ECO:0000256" key="1">
    <source>
        <dbReference type="ARBA" id="ARBA00022553"/>
    </source>
</evidence>
<dbReference type="InterPro" id="IPR050595">
    <property type="entry name" value="Bact_response_regulator"/>
</dbReference>
<evidence type="ECO:0000313" key="4">
    <source>
        <dbReference type="EMBL" id="QPC83668.1"/>
    </source>
</evidence>
<dbReference type="InterPro" id="IPR011006">
    <property type="entry name" value="CheY-like_superfamily"/>
</dbReference>
<evidence type="ECO:0000313" key="5">
    <source>
        <dbReference type="Proteomes" id="UP000594468"/>
    </source>
</evidence>
<name>A0A7S8IG66_9CHLR</name>
<keyword evidence="1 2" id="KW-0597">Phosphoprotein</keyword>
<dbReference type="PANTHER" id="PTHR44591:SF3">
    <property type="entry name" value="RESPONSE REGULATORY DOMAIN-CONTAINING PROTEIN"/>
    <property type="match status" value="1"/>
</dbReference>
<proteinExistence type="predicted"/>